<organism evidence="1 2">
    <name type="scientific">Elysia crispata</name>
    <name type="common">lettuce slug</name>
    <dbReference type="NCBI Taxonomy" id="231223"/>
    <lineage>
        <taxon>Eukaryota</taxon>
        <taxon>Metazoa</taxon>
        <taxon>Spiralia</taxon>
        <taxon>Lophotrochozoa</taxon>
        <taxon>Mollusca</taxon>
        <taxon>Gastropoda</taxon>
        <taxon>Heterobranchia</taxon>
        <taxon>Euthyneura</taxon>
        <taxon>Panpulmonata</taxon>
        <taxon>Sacoglossa</taxon>
        <taxon>Placobranchoidea</taxon>
        <taxon>Plakobranchidae</taxon>
        <taxon>Elysia</taxon>
    </lineage>
</organism>
<dbReference type="AlphaFoldDB" id="A0AAE0ZF26"/>
<reference evidence="1" key="1">
    <citation type="journal article" date="2023" name="G3 (Bethesda)">
        <title>A reference genome for the long-term kleptoplast-retaining sea slug Elysia crispata morphotype clarki.</title>
        <authorList>
            <person name="Eastman K.E."/>
            <person name="Pendleton A.L."/>
            <person name="Shaikh M.A."/>
            <person name="Suttiyut T."/>
            <person name="Ogas R."/>
            <person name="Tomko P."/>
            <person name="Gavelis G."/>
            <person name="Widhalm J.R."/>
            <person name="Wisecaver J.H."/>
        </authorList>
    </citation>
    <scope>NUCLEOTIDE SEQUENCE</scope>
    <source>
        <strain evidence="1">ECLA1</strain>
    </source>
</reference>
<keyword evidence="2" id="KW-1185">Reference proteome</keyword>
<accession>A0AAE0ZF26</accession>
<name>A0AAE0ZF26_9GAST</name>
<dbReference type="EMBL" id="JAWDGP010004066">
    <property type="protein sequence ID" value="KAK3768157.1"/>
    <property type="molecule type" value="Genomic_DNA"/>
</dbReference>
<evidence type="ECO:0000313" key="1">
    <source>
        <dbReference type="EMBL" id="KAK3768157.1"/>
    </source>
</evidence>
<sequence length="164" mass="17912">MQRPVDWRMELSRWDHGENRKLSYTDCKGHREEMPRIKQSIHGSCSDAISARKGLSHGNGDGIDLIGGPGVVLELDFSLIAKRKNNDGLAVVQRWVFGGVCPAFGLGFLSVTHPRQNGSNFAAYHSGKDPAVVHYSMAVAIALEAQTGGTKSFSLHMGLFILLH</sequence>
<gene>
    <name evidence="1" type="ORF">RRG08_010827</name>
</gene>
<dbReference type="Proteomes" id="UP001283361">
    <property type="component" value="Unassembled WGS sequence"/>
</dbReference>
<protein>
    <submittedName>
        <fullName evidence="1">Uncharacterized protein</fullName>
    </submittedName>
</protein>
<proteinExistence type="predicted"/>
<evidence type="ECO:0000313" key="2">
    <source>
        <dbReference type="Proteomes" id="UP001283361"/>
    </source>
</evidence>
<comment type="caution">
    <text evidence="1">The sequence shown here is derived from an EMBL/GenBank/DDBJ whole genome shotgun (WGS) entry which is preliminary data.</text>
</comment>